<dbReference type="EMBL" id="VWXX01000029">
    <property type="protein sequence ID" value="KAA6183725.1"/>
    <property type="molecule type" value="Genomic_DNA"/>
</dbReference>
<feature type="domain" description="Endonuclease/exonuclease/phosphatase" evidence="2">
    <location>
        <begin position="34"/>
        <end position="315"/>
    </location>
</feature>
<protein>
    <recommendedName>
        <fullName evidence="2">Endonuclease/exonuclease/phosphatase domain-containing protein</fullName>
    </recommendedName>
</protein>
<sequence length="407" mass="42600">MIKPKRKRKGRQNLGCLLACAATLAAADQPVRLATWNVETIGEPGSDQYAAANSVLARLGADIVAIQEVASAADTTYVAQLAVDLGYANVTVAPAGPFGSLRAAVLSDFPITTSGAWSAADLSGDPDANDLTRYILAATVDVTGADDRLSVIVNHWKSGATNTDEYRRAIESTRIGQVVLNIEDGTEPYIVTGDVNEDIRDLPLTPTAFTEIPTDLPEAFDTGADIETLLSSTGLINDPFTPVTDWAAMLDAKQVDDNYATRPDSGRRLDYLFASANIAALGAQVYDCADESLMLGLPLVGDPLEATVCPAASDHLPVFADLTVPTYADPDVCPPSGELVLANRTLSTSAQYVCPSITLGPNLVIASEAAVTVQASVRISMQPGVAVAAGATLRAGITRDSTSRTAF</sequence>
<gene>
    <name evidence="3" type="ORF">F2Q65_14900</name>
</gene>
<evidence type="ECO:0000313" key="4">
    <source>
        <dbReference type="Proteomes" id="UP000322981"/>
    </source>
</evidence>
<proteinExistence type="predicted"/>
<feature type="chain" id="PRO_5024391870" description="Endonuclease/exonuclease/phosphatase domain-containing protein" evidence="1">
    <location>
        <begin position="28"/>
        <end position="407"/>
    </location>
</feature>
<dbReference type="InterPro" id="IPR036691">
    <property type="entry name" value="Endo/exonu/phosph_ase_sf"/>
</dbReference>
<dbReference type="OrthoDB" id="155529at2"/>
<accession>A0A5M8FMQ0</accession>
<keyword evidence="1" id="KW-0732">Signal</keyword>
<keyword evidence="4" id="KW-1185">Reference proteome</keyword>
<dbReference type="Pfam" id="PF03372">
    <property type="entry name" value="Exo_endo_phos"/>
    <property type="match status" value="1"/>
</dbReference>
<reference evidence="3 4" key="1">
    <citation type="submission" date="2019-09" db="EMBL/GenBank/DDBJ databases">
        <title>Whole-genome sequence of the purple sulfur bacterium Thiohalocapsa marina DSM 19078.</title>
        <authorList>
            <person name="Kyndt J.A."/>
            <person name="Meyer T.E."/>
        </authorList>
    </citation>
    <scope>NUCLEOTIDE SEQUENCE [LARGE SCALE GENOMIC DNA]</scope>
    <source>
        <strain evidence="3 4">DSM 19078</strain>
    </source>
</reference>
<name>A0A5M8FMQ0_9GAMM</name>
<comment type="caution">
    <text evidence="3">The sequence shown here is derived from an EMBL/GenBank/DDBJ whole genome shotgun (WGS) entry which is preliminary data.</text>
</comment>
<evidence type="ECO:0000259" key="2">
    <source>
        <dbReference type="Pfam" id="PF03372"/>
    </source>
</evidence>
<dbReference type="PANTHER" id="PTHR14859">
    <property type="entry name" value="CALCOFLUOR WHITE HYPERSENSITIVE PROTEIN PRECURSOR"/>
    <property type="match status" value="1"/>
</dbReference>
<dbReference type="PANTHER" id="PTHR14859:SF1">
    <property type="entry name" value="PGAP2-INTERACTING PROTEIN"/>
    <property type="match status" value="1"/>
</dbReference>
<dbReference type="Proteomes" id="UP000322981">
    <property type="component" value="Unassembled WGS sequence"/>
</dbReference>
<dbReference type="RefSeq" id="WP_150094202.1">
    <property type="nucleotide sequence ID" value="NZ_VWXX01000029.1"/>
</dbReference>
<organism evidence="3 4">
    <name type="scientific">Thiohalocapsa marina</name>
    <dbReference type="NCBI Taxonomy" id="424902"/>
    <lineage>
        <taxon>Bacteria</taxon>
        <taxon>Pseudomonadati</taxon>
        <taxon>Pseudomonadota</taxon>
        <taxon>Gammaproteobacteria</taxon>
        <taxon>Chromatiales</taxon>
        <taxon>Chromatiaceae</taxon>
        <taxon>Thiohalocapsa</taxon>
    </lineage>
</organism>
<evidence type="ECO:0000313" key="3">
    <source>
        <dbReference type="EMBL" id="KAA6183725.1"/>
    </source>
</evidence>
<dbReference type="InterPro" id="IPR005135">
    <property type="entry name" value="Endo/exonuclease/phosphatase"/>
</dbReference>
<feature type="signal peptide" evidence="1">
    <location>
        <begin position="1"/>
        <end position="27"/>
    </location>
</feature>
<dbReference type="GO" id="GO:0003824">
    <property type="term" value="F:catalytic activity"/>
    <property type="evidence" value="ECO:0007669"/>
    <property type="project" value="InterPro"/>
</dbReference>
<dbReference type="Gene3D" id="3.60.10.10">
    <property type="entry name" value="Endonuclease/exonuclease/phosphatase"/>
    <property type="match status" value="1"/>
</dbReference>
<evidence type="ECO:0000256" key="1">
    <source>
        <dbReference type="SAM" id="SignalP"/>
    </source>
</evidence>
<dbReference type="GO" id="GO:0016020">
    <property type="term" value="C:membrane"/>
    <property type="evidence" value="ECO:0007669"/>
    <property type="project" value="GOC"/>
</dbReference>
<dbReference type="InterPro" id="IPR051916">
    <property type="entry name" value="GPI-anchor_lipid_remodeler"/>
</dbReference>
<dbReference type="GO" id="GO:0006506">
    <property type="term" value="P:GPI anchor biosynthetic process"/>
    <property type="evidence" value="ECO:0007669"/>
    <property type="project" value="TreeGrafter"/>
</dbReference>
<dbReference type="AlphaFoldDB" id="A0A5M8FMQ0"/>
<dbReference type="SUPFAM" id="SSF56219">
    <property type="entry name" value="DNase I-like"/>
    <property type="match status" value="1"/>
</dbReference>